<name>A0ABR2J1Q8_9EUKA</name>
<comment type="caution">
    <text evidence="4">The sequence shown here is derived from an EMBL/GenBank/DDBJ whole genome shotgun (WGS) entry which is preliminary data.</text>
</comment>
<dbReference type="PROSITE" id="PS50088">
    <property type="entry name" value="ANK_REPEAT"/>
    <property type="match status" value="1"/>
</dbReference>
<dbReference type="PANTHER" id="PTHR24180">
    <property type="entry name" value="CYCLIN-DEPENDENT KINASE INHIBITOR 2C-RELATED"/>
    <property type="match status" value="1"/>
</dbReference>
<dbReference type="InterPro" id="IPR051637">
    <property type="entry name" value="Ank_repeat_dom-contain_49"/>
</dbReference>
<gene>
    <name evidence="4" type="ORF">M9Y10_007213</name>
</gene>
<proteinExistence type="predicted"/>
<dbReference type="EMBL" id="JAPFFF010000013">
    <property type="protein sequence ID" value="KAK8871484.1"/>
    <property type="molecule type" value="Genomic_DNA"/>
</dbReference>
<keyword evidence="5" id="KW-1185">Reference proteome</keyword>
<accession>A0ABR2J1Q8</accession>
<evidence type="ECO:0000256" key="1">
    <source>
        <dbReference type="ARBA" id="ARBA00022737"/>
    </source>
</evidence>
<dbReference type="InterPro" id="IPR002110">
    <property type="entry name" value="Ankyrin_rpt"/>
</dbReference>
<keyword evidence="1" id="KW-0677">Repeat</keyword>
<evidence type="ECO:0000256" key="2">
    <source>
        <dbReference type="ARBA" id="ARBA00023043"/>
    </source>
</evidence>
<protein>
    <recommendedName>
        <fullName evidence="6">Ankyrin repeat protein</fullName>
    </recommendedName>
</protein>
<dbReference type="Gene3D" id="1.25.40.20">
    <property type="entry name" value="Ankyrin repeat-containing domain"/>
    <property type="match status" value="2"/>
</dbReference>
<evidence type="ECO:0000256" key="3">
    <source>
        <dbReference type="PROSITE-ProRule" id="PRU00023"/>
    </source>
</evidence>
<dbReference type="SMART" id="SM00248">
    <property type="entry name" value="ANK"/>
    <property type="match status" value="4"/>
</dbReference>
<sequence>MEILKTALTSAIEQESFEIVKLLLKNKNINVNIPMMTKKNVYYYKSYDPFHFNPFKEDGLKFFYDNIEEKSPLVIAIEKGNVDAVKQLIEHEELDVNFINKTFNMRDDTVEWEKTTALNIAVDKENIEIVKLLLECKNLDVNFKNQRAQNKMRTALHTAVEKGNLDIIQLLLYHKNIDISIKDEKEKTPLEYSQNQQILHLFKNK</sequence>
<dbReference type="InterPro" id="IPR036770">
    <property type="entry name" value="Ankyrin_rpt-contain_sf"/>
</dbReference>
<keyword evidence="2 3" id="KW-0040">ANK repeat</keyword>
<reference evidence="4 5" key="1">
    <citation type="submission" date="2024-04" db="EMBL/GenBank/DDBJ databases">
        <title>Tritrichomonas musculus Genome.</title>
        <authorList>
            <person name="Alves-Ferreira E."/>
            <person name="Grigg M."/>
            <person name="Lorenzi H."/>
            <person name="Galac M."/>
        </authorList>
    </citation>
    <scope>NUCLEOTIDE SEQUENCE [LARGE SCALE GENOMIC DNA]</scope>
    <source>
        <strain evidence="4 5">EAF2021</strain>
    </source>
</reference>
<dbReference type="Pfam" id="PF12796">
    <property type="entry name" value="Ank_2"/>
    <property type="match status" value="1"/>
</dbReference>
<evidence type="ECO:0000313" key="5">
    <source>
        <dbReference type="Proteomes" id="UP001470230"/>
    </source>
</evidence>
<dbReference type="Proteomes" id="UP001470230">
    <property type="component" value="Unassembled WGS sequence"/>
</dbReference>
<feature type="repeat" description="ANK" evidence="3">
    <location>
        <begin position="151"/>
        <end position="184"/>
    </location>
</feature>
<dbReference type="Pfam" id="PF00023">
    <property type="entry name" value="Ank"/>
    <property type="match status" value="2"/>
</dbReference>
<dbReference type="PROSITE" id="PS50297">
    <property type="entry name" value="ANK_REP_REGION"/>
    <property type="match status" value="1"/>
</dbReference>
<evidence type="ECO:0000313" key="4">
    <source>
        <dbReference type="EMBL" id="KAK8871484.1"/>
    </source>
</evidence>
<dbReference type="SUPFAM" id="SSF48403">
    <property type="entry name" value="Ankyrin repeat"/>
    <property type="match status" value="1"/>
</dbReference>
<evidence type="ECO:0008006" key="6">
    <source>
        <dbReference type="Google" id="ProtNLM"/>
    </source>
</evidence>
<dbReference type="PANTHER" id="PTHR24180:SF45">
    <property type="entry name" value="POLY [ADP-RIBOSE] POLYMERASE TANKYRASE"/>
    <property type="match status" value="1"/>
</dbReference>
<organism evidence="4 5">
    <name type="scientific">Tritrichomonas musculus</name>
    <dbReference type="NCBI Taxonomy" id="1915356"/>
    <lineage>
        <taxon>Eukaryota</taxon>
        <taxon>Metamonada</taxon>
        <taxon>Parabasalia</taxon>
        <taxon>Tritrichomonadida</taxon>
        <taxon>Tritrichomonadidae</taxon>
        <taxon>Tritrichomonas</taxon>
    </lineage>
</organism>